<feature type="compositionally biased region" description="Basic and acidic residues" evidence="7">
    <location>
        <begin position="186"/>
        <end position="209"/>
    </location>
</feature>
<evidence type="ECO:0000256" key="3">
    <source>
        <dbReference type="ARBA" id="ARBA00023015"/>
    </source>
</evidence>
<feature type="compositionally biased region" description="Basic and acidic residues" evidence="7">
    <location>
        <begin position="61"/>
        <end position="84"/>
    </location>
</feature>
<comment type="subcellular location">
    <subcellularLocation>
        <location evidence="1">Nucleus</location>
    </subcellularLocation>
</comment>
<feature type="compositionally biased region" description="Polar residues" evidence="7">
    <location>
        <begin position="469"/>
        <end position="491"/>
    </location>
</feature>
<dbReference type="SUPFAM" id="SSF100939">
    <property type="entry name" value="SPOC domain-like"/>
    <property type="match status" value="1"/>
</dbReference>
<dbReference type="PROSITE" id="PS50917">
    <property type="entry name" value="SPOC"/>
    <property type="match status" value="1"/>
</dbReference>
<feature type="compositionally biased region" description="Basic and acidic residues" evidence="7">
    <location>
        <begin position="139"/>
        <end position="156"/>
    </location>
</feature>
<dbReference type="OrthoDB" id="6407164at2759"/>
<dbReference type="Pfam" id="PF07744">
    <property type="entry name" value="SPOC"/>
    <property type="match status" value="1"/>
</dbReference>
<dbReference type="GO" id="GO:0003723">
    <property type="term" value="F:RNA binding"/>
    <property type="evidence" value="ECO:0007669"/>
    <property type="project" value="UniProtKB-KW"/>
</dbReference>
<evidence type="ECO:0000256" key="6">
    <source>
        <dbReference type="ARBA" id="ARBA00023242"/>
    </source>
</evidence>
<dbReference type="AlphaFoldDB" id="E4XIW2"/>
<dbReference type="FunFam" id="2.40.290.10:FF:000002">
    <property type="entry name" value="Spen family transcriptional repressor"/>
    <property type="match status" value="1"/>
</dbReference>
<keyword evidence="6" id="KW-0539">Nucleus</keyword>
<evidence type="ECO:0000256" key="5">
    <source>
        <dbReference type="ARBA" id="ARBA00023163"/>
    </source>
</evidence>
<feature type="compositionally biased region" description="Basic and acidic residues" evidence="7">
    <location>
        <begin position="329"/>
        <end position="347"/>
    </location>
</feature>
<feature type="compositionally biased region" description="Polar residues" evidence="7">
    <location>
        <begin position="395"/>
        <end position="405"/>
    </location>
</feature>
<evidence type="ECO:0000256" key="2">
    <source>
        <dbReference type="ARBA" id="ARBA00022884"/>
    </source>
</evidence>
<keyword evidence="5" id="KW-0804">Transcription</keyword>
<feature type="compositionally biased region" description="Polar residues" evidence="7">
    <location>
        <begin position="686"/>
        <end position="698"/>
    </location>
</feature>
<dbReference type="Proteomes" id="UP000001307">
    <property type="component" value="Unassembled WGS sequence"/>
</dbReference>
<feature type="domain" description="SPOC" evidence="8">
    <location>
        <begin position="737"/>
        <end position="909"/>
    </location>
</feature>
<feature type="compositionally biased region" description="Basic and acidic residues" evidence="7">
    <location>
        <begin position="406"/>
        <end position="418"/>
    </location>
</feature>
<proteinExistence type="predicted"/>
<feature type="compositionally biased region" description="Basic and acidic residues" evidence="7">
    <location>
        <begin position="369"/>
        <end position="392"/>
    </location>
</feature>
<accession>E4XIW2</accession>
<feature type="compositionally biased region" description="Basic and acidic residues" evidence="7">
    <location>
        <begin position="237"/>
        <end position="272"/>
    </location>
</feature>
<dbReference type="InParanoid" id="E4XIW2"/>
<feature type="compositionally biased region" description="Low complexity" evidence="7">
    <location>
        <begin position="163"/>
        <end position="177"/>
    </location>
</feature>
<evidence type="ECO:0000256" key="7">
    <source>
        <dbReference type="SAM" id="MobiDB-lite"/>
    </source>
</evidence>
<feature type="compositionally biased region" description="Basic residues" evidence="7">
    <location>
        <begin position="210"/>
        <end position="225"/>
    </location>
</feature>
<feature type="region of interest" description="Disordered" evidence="7">
    <location>
        <begin position="656"/>
        <end position="698"/>
    </location>
</feature>
<gene>
    <name evidence="9" type="ORF">GSOID_T00012540001</name>
</gene>
<keyword evidence="10" id="KW-1185">Reference proteome</keyword>
<keyword evidence="3" id="KW-0805">Transcription regulation</keyword>
<feature type="compositionally biased region" description="Basic and acidic residues" evidence="7">
    <location>
        <begin position="445"/>
        <end position="468"/>
    </location>
</feature>
<organism evidence="9">
    <name type="scientific">Oikopleura dioica</name>
    <name type="common">Tunicate</name>
    <dbReference type="NCBI Taxonomy" id="34765"/>
    <lineage>
        <taxon>Eukaryota</taxon>
        <taxon>Metazoa</taxon>
        <taxon>Chordata</taxon>
        <taxon>Tunicata</taxon>
        <taxon>Appendicularia</taxon>
        <taxon>Copelata</taxon>
        <taxon>Oikopleuridae</taxon>
        <taxon>Oikopleura</taxon>
    </lineage>
</organism>
<keyword evidence="2" id="KW-0694">RNA-binding</keyword>
<dbReference type="InterPro" id="IPR010912">
    <property type="entry name" value="SPOC_met"/>
</dbReference>
<evidence type="ECO:0000313" key="10">
    <source>
        <dbReference type="Proteomes" id="UP000001307"/>
    </source>
</evidence>
<feature type="compositionally biased region" description="Basic and acidic residues" evidence="7">
    <location>
        <begin position="661"/>
        <end position="678"/>
    </location>
</feature>
<keyword evidence="4" id="KW-0175">Coiled coil</keyword>
<dbReference type="InterPro" id="IPR012921">
    <property type="entry name" value="SPOC_C"/>
</dbReference>
<protein>
    <recommendedName>
        <fullName evidence="8">SPOC domain-containing protein</fullName>
    </recommendedName>
</protein>
<dbReference type="GO" id="GO:0005634">
    <property type="term" value="C:nucleus"/>
    <property type="evidence" value="ECO:0007669"/>
    <property type="project" value="UniProtKB-SubCell"/>
</dbReference>
<evidence type="ECO:0000256" key="4">
    <source>
        <dbReference type="ARBA" id="ARBA00023054"/>
    </source>
</evidence>
<dbReference type="CDD" id="cd21543">
    <property type="entry name" value="SPOC_SHARP"/>
    <property type="match status" value="1"/>
</dbReference>
<dbReference type="EMBL" id="FN653056">
    <property type="protein sequence ID" value="CBY24646.1"/>
    <property type="molecule type" value="Genomic_DNA"/>
</dbReference>
<feature type="compositionally biased region" description="Basic and acidic residues" evidence="7">
    <location>
        <begin position="104"/>
        <end position="130"/>
    </location>
</feature>
<name>E4XIW2_OIKDI</name>
<sequence length="909" mass="101083">MRQDDSSESPFVAKPGVFDFYQDWNGSIQTDLEQLSAAVDQVLGIGIPPNNTDLPAEEMDHDGFFPRDEFVSHHEENFKTEHMEQNASVNGEVKAEPEEDDELEKLKMLQAVDRRNSVKSDKEAKKEKKERTRKKSRKTSSDVEGPDRKLSREKRQSPSRKISASSESAAQSSSPTSEILSPKPATDLDIHEVEKTNQSVRERMEDMMRRKSKGSNKKRPGKYRRASIPDNDEEKAVDDAVKNLSFEDKNESKDAEEDLKTDAADQCERNAELDAALAGLEADYEPPKIKPETTTSPEKPFEPKLIPSTTSQSEEKDDRGAPFVQAPRSENKSPKKSVTESPKKSDSHTNPVPQSIPDLPQNLFRKRFKLQERRPSLKKEAESIKNENKNDLPSEASNAQAQIPQTDEKVKAEAKPTERNISPFRSSHSQSSVAPKLSSPVKVSLPDRRHSQSETIKPELTERVERKLSTASGTSEISNASNSGFSTPVSIQLPNTSKLETIVPPASKRYTPGPIRLAGASTTLHTSHKPTGMMAIPQPAIQTIPAPRLAVMVPRPVILTPSTPQSMPPGVLRSTMPLTTQTQIITGPRLTSNSPQVIIQRPITMQQGVINAPVQGQKNQISFVAPQTFGVRMVQPIPGRQVLLNIPTTAHSAFAGQKPAPKIEHVKSEKKSGEEKPQKQMLSFPITGSNRVPQTRPENSVISGTALHSQRLPIPATFISPQPQQSNRPLSNDRNDRERLLDRHKLLWQGYLSIKNDTATVHLNLIHGNADVPMEFLPRATGDSNGAPSPNRMATLKIVQRMRLEQNQLDKVAEQIEKPSTCCTMVALPCGTDERDVHTQTDALQKKFIEYLKEKRSAGIVNVNSSRNPHILHIFPPCEFTTNTLRRLAPEFLKMVHHLPMLLVVIAPQ</sequence>
<dbReference type="InterPro" id="IPR016194">
    <property type="entry name" value="SPOC-like_C_dom_sf"/>
</dbReference>
<evidence type="ECO:0000259" key="8">
    <source>
        <dbReference type="PROSITE" id="PS50917"/>
    </source>
</evidence>
<evidence type="ECO:0000313" key="9">
    <source>
        <dbReference type="EMBL" id="CBY24646.1"/>
    </source>
</evidence>
<reference evidence="9" key="1">
    <citation type="journal article" date="2010" name="Science">
        <title>Plasticity of animal genome architecture unmasked by rapid evolution of a pelagic tunicate.</title>
        <authorList>
            <person name="Denoeud F."/>
            <person name="Henriet S."/>
            <person name="Mungpakdee S."/>
            <person name="Aury J.M."/>
            <person name="Da Silva C."/>
            <person name="Brinkmann H."/>
            <person name="Mikhaleva J."/>
            <person name="Olsen L.C."/>
            <person name="Jubin C."/>
            <person name="Canestro C."/>
            <person name="Bouquet J.M."/>
            <person name="Danks G."/>
            <person name="Poulain J."/>
            <person name="Campsteijn C."/>
            <person name="Adamski M."/>
            <person name="Cross I."/>
            <person name="Yadetie F."/>
            <person name="Muffato M."/>
            <person name="Louis A."/>
            <person name="Butcher S."/>
            <person name="Tsagkogeorga G."/>
            <person name="Konrad A."/>
            <person name="Singh S."/>
            <person name="Jensen M.F."/>
            <person name="Cong E.H."/>
            <person name="Eikeseth-Otteraa H."/>
            <person name="Noel B."/>
            <person name="Anthouard V."/>
            <person name="Porcel B.M."/>
            <person name="Kachouri-Lafond R."/>
            <person name="Nishino A."/>
            <person name="Ugolini M."/>
            <person name="Chourrout P."/>
            <person name="Nishida H."/>
            <person name="Aasland R."/>
            <person name="Huzurbazar S."/>
            <person name="Westhof E."/>
            <person name="Delsuc F."/>
            <person name="Lehrach H."/>
            <person name="Reinhardt R."/>
            <person name="Weissenbach J."/>
            <person name="Roy S.W."/>
            <person name="Artiguenave F."/>
            <person name="Postlethwait J.H."/>
            <person name="Manak J.R."/>
            <person name="Thompson E.M."/>
            <person name="Jaillon O."/>
            <person name="Du Pasquier L."/>
            <person name="Boudinot P."/>
            <person name="Liberles D.A."/>
            <person name="Volff J.N."/>
            <person name="Philippe H."/>
            <person name="Lenhard B."/>
            <person name="Roest Crollius H."/>
            <person name="Wincker P."/>
            <person name="Chourrout D."/>
        </authorList>
    </citation>
    <scope>NUCLEOTIDE SEQUENCE [LARGE SCALE GENOMIC DNA]</scope>
</reference>
<feature type="compositionally biased region" description="Polar residues" evidence="7">
    <location>
        <begin position="419"/>
        <end position="433"/>
    </location>
</feature>
<dbReference type="Gene3D" id="2.40.290.10">
    <property type="match status" value="1"/>
</dbReference>
<evidence type="ECO:0000256" key="1">
    <source>
        <dbReference type="ARBA" id="ARBA00004123"/>
    </source>
</evidence>
<feature type="region of interest" description="Disordered" evidence="7">
    <location>
        <begin position="49"/>
        <end position="491"/>
    </location>
</feature>